<dbReference type="RefSeq" id="WP_187748679.1">
    <property type="nucleotide sequence ID" value="NZ_CP060828.1"/>
</dbReference>
<proteinExistence type="predicted"/>
<evidence type="ECO:0000313" key="2">
    <source>
        <dbReference type="Proteomes" id="UP000516052"/>
    </source>
</evidence>
<dbReference type="AlphaFoldDB" id="A0A7H0IFZ9"/>
<sequence>MGRTWKCAGLRWSVAGGPVLRWEGGVGSALGWGRRVAFGVVEGGVRVCVGARGNRCAGRREVGARGTGGRCEECGRLDRVGSVAADGKADDPREYRVYLAWFGAGLVKVGITAVERGADRLLEQGAVCFTWLGAGPLMAARRAEELLRVALRVGDRVPYGVKRAVRAVAARDLDAGCAELAELHRRALTLPGWPETLAPQPFSPVDHVQAFGLDDAPAATGEITELTPAAALTGELVAAAGPDLHLATSSHGVVILDTRLMTGWELTSAGANGMFPVRPFPDERTETQTGLF</sequence>
<dbReference type="EMBL" id="CP060828">
    <property type="protein sequence ID" value="QNP71715.1"/>
    <property type="molecule type" value="Genomic_DNA"/>
</dbReference>
<dbReference type="KEGG" id="sroi:IAG44_21320"/>
<gene>
    <name evidence="1" type="ORF">IAG44_21320</name>
</gene>
<dbReference type="Pfam" id="PF10977">
    <property type="entry name" value="DUF2797"/>
    <property type="match status" value="1"/>
</dbReference>
<accession>A0A7H0IFZ9</accession>
<keyword evidence="2" id="KW-1185">Reference proteome</keyword>
<organism evidence="1 2">
    <name type="scientific">Streptomyces roseirectus</name>
    <dbReference type="NCBI Taxonomy" id="2768066"/>
    <lineage>
        <taxon>Bacteria</taxon>
        <taxon>Bacillati</taxon>
        <taxon>Actinomycetota</taxon>
        <taxon>Actinomycetes</taxon>
        <taxon>Kitasatosporales</taxon>
        <taxon>Streptomycetaceae</taxon>
        <taxon>Streptomyces</taxon>
    </lineage>
</organism>
<protein>
    <submittedName>
        <fullName evidence="1">DUF2797 domain-containing protein</fullName>
    </submittedName>
</protein>
<reference evidence="1 2" key="1">
    <citation type="submission" date="2020-08" db="EMBL/GenBank/DDBJ databases">
        <title>A novel species.</title>
        <authorList>
            <person name="Gao J."/>
        </authorList>
    </citation>
    <scope>NUCLEOTIDE SEQUENCE [LARGE SCALE GENOMIC DNA]</scope>
    <source>
        <strain evidence="1 2">CRXT-G-22</strain>
    </source>
</reference>
<dbReference type="Proteomes" id="UP000516052">
    <property type="component" value="Chromosome"/>
</dbReference>
<evidence type="ECO:0000313" key="1">
    <source>
        <dbReference type="EMBL" id="QNP71715.1"/>
    </source>
</evidence>
<dbReference type="InterPro" id="IPR021246">
    <property type="entry name" value="DUF2797"/>
</dbReference>
<name>A0A7H0IFZ9_9ACTN</name>